<comment type="caution">
    <text evidence="6">The sequence shown here is derived from an EMBL/GenBank/DDBJ whole genome shotgun (WGS) entry which is preliminary data.</text>
</comment>
<dbReference type="InterPro" id="IPR004140">
    <property type="entry name" value="Exo70"/>
</dbReference>
<dbReference type="EMBL" id="CM004388">
    <property type="protein sequence ID" value="OAY56911.1"/>
    <property type="molecule type" value="Genomic_DNA"/>
</dbReference>
<dbReference type="PANTHER" id="PTHR12542">
    <property type="entry name" value="EXOCYST COMPLEX PROTEIN EXO70"/>
    <property type="match status" value="1"/>
</dbReference>
<proteinExistence type="inferred from homology"/>
<dbReference type="PANTHER" id="PTHR12542:SF49">
    <property type="entry name" value="EXOCYST SUBUNIT EXO70 FAMILY PROTEIN"/>
    <property type="match status" value="1"/>
</dbReference>
<dbReference type="GO" id="GO:0006887">
    <property type="term" value="P:exocytosis"/>
    <property type="evidence" value="ECO:0000318"/>
    <property type="project" value="GO_Central"/>
</dbReference>
<dbReference type="GO" id="GO:0005546">
    <property type="term" value="F:phosphatidylinositol-4,5-bisphosphate binding"/>
    <property type="evidence" value="ECO:0007669"/>
    <property type="project" value="InterPro"/>
</dbReference>
<name>A0A2C9WCP6_MANES</name>
<dbReference type="Pfam" id="PF03081">
    <property type="entry name" value="Exo70_C"/>
    <property type="match status" value="1"/>
</dbReference>
<protein>
    <recommendedName>
        <fullName evidence="3">Exocyst subunit Exo70 family protein</fullName>
    </recommendedName>
</protein>
<keyword evidence="4" id="KW-0175">Coiled coil</keyword>
<accession>A0A2C9WCP6</accession>
<keyword evidence="2 3" id="KW-0813">Transport</keyword>
<feature type="domain" description="Exocyst complex subunit Exo70 C-terminal" evidence="5">
    <location>
        <begin position="309"/>
        <end position="569"/>
    </location>
</feature>
<evidence type="ECO:0000256" key="3">
    <source>
        <dbReference type="RuleBase" id="RU365026"/>
    </source>
</evidence>
<evidence type="ECO:0000256" key="1">
    <source>
        <dbReference type="ARBA" id="ARBA00006756"/>
    </source>
</evidence>
<dbReference type="Gene3D" id="1.20.1280.170">
    <property type="entry name" value="Exocyst complex component Exo70"/>
    <property type="match status" value="2"/>
</dbReference>
<evidence type="ECO:0000313" key="6">
    <source>
        <dbReference type="EMBL" id="OAY56911.1"/>
    </source>
</evidence>
<evidence type="ECO:0000313" key="7">
    <source>
        <dbReference type="Proteomes" id="UP000091857"/>
    </source>
</evidence>
<keyword evidence="3" id="KW-0653">Protein transport</keyword>
<comment type="similarity">
    <text evidence="1 3">Belongs to the EXO70 family.</text>
</comment>
<keyword evidence="7" id="KW-1185">Reference proteome</keyword>
<organism evidence="6 7">
    <name type="scientific">Manihot esculenta</name>
    <name type="common">Cassava</name>
    <name type="synonym">Jatropha manihot</name>
    <dbReference type="NCBI Taxonomy" id="3983"/>
    <lineage>
        <taxon>Eukaryota</taxon>
        <taxon>Viridiplantae</taxon>
        <taxon>Streptophyta</taxon>
        <taxon>Embryophyta</taxon>
        <taxon>Tracheophyta</taxon>
        <taxon>Spermatophyta</taxon>
        <taxon>Magnoliopsida</taxon>
        <taxon>eudicotyledons</taxon>
        <taxon>Gunneridae</taxon>
        <taxon>Pentapetalae</taxon>
        <taxon>rosids</taxon>
        <taxon>fabids</taxon>
        <taxon>Malpighiales</taxon>
        <taxon>Euphorbiaceae</taxon>
        <taxon>Crotonoideae</taxon>
        <taxon>Manihoteae</taxon>
        <taxon>Manihot</taxon>
    </lineage>
</organism>
<gene>
    <name evidence="6" type="ORF">MANES_02G054900v8</name>
</gene>
<dbReference type="Pfam" id="PF20669">
    <property type="entry name" value="Exo70_N"/>
    <property type="match status" value="1"/>
</dbReference>
<dbReference type="GO" id="GO:0000145">
    <property type="term" value="C:exocyst"/>
    <property type="evidence" value="ECO:0000318"/>
    <property type="project" value="GO_Central"/>
</dbReference>
<dbReference type="Proteomes" id="UP000091857">
    <property type="component" value="Chromosome 2"/>
</dbReference>
<dbReference type="AlphaFoldDB" id="A0A2C9WCP6"/>
<dbReference type="InterPro" id="IPR016159">
    <property type="entry name" value="Cullin_repeat-like_dom_sf"/>
</dbReference>
<evidence type="ECO:0000259" key="5">
    <source>
        <dbReference type="Pfam" id="PF03081"/>
    </source>
</evidence>
<keyword evidence="3" id="KW-0268">Exocytosis</keyword>
<dbReference type="GO" id="GO:0015031">
    <property type="term" value="P:protein transport"/>
    <property type="evidence" value="ECO:0007669"/>
    <property type="project" value="UniProtKB-KW"/>
</dbReference>
<evidence type="ECO:0000256" key="2">
    <source>
        <dbReference type="ARBA" id="ARBA00022448"/>
    </source>
</evidence>
<dbReference type="InterPro" id="IPR046364">
    <property type="entry name" value="Exo70_C"/>
</dbReference>
<feature type="coiled-coil region" evidence="4">
    <location>
        <begin position="104"/>
        <end position="150"/>
    </location>
</feature>
<dbReference type="STRING" id="3983.A0A2C9WCP6"/>
<dbReference type="Gramene" id="Manes.02G054900.1.v8.1">
    <property type="protein sequence ID" value="Manes.02G054900.1.v8.1.CDS.1"/>
    <property type="gene ID" value="Manes.02G054900.v8.1"/>
</dbReference>
<reference evidence="7" key="1">
    <citation type="journal article" date="2016" name="Nat. Biotechnol.">
        <title>Sequencing wild and cultivated cassava and related species reveals extensive interspecific hybridization and genetic diversity.</title>
        <authorList>
            <person name="Bredeson J.V."/>
            <person name="Lyons J.B."/>
            <person name="Prochnik S.E."/>
            <person name="Wu G.A."/>
            <person name="Ha C.M."/>
            <person name="Edsinger-Gonzales E."/>
            <person name="Grimwood J."/>
            <person name="Schmutz J."/>
            <person name="Rabbi I.Y."/>
            <person name="Egesi C."/>
            <person name="Nauluvula P."/>
            <person name="Lebot V."/>
            <person name="Ndunguru J."/>
            <person name="Mkamilo G."/>
            <person name="Bart R.S."/>
            <person name="Setter T.L."/>
            <person name="Gleadow R.M."/>
            <person name="Kulakow P."/>
            <person name="Ferguson M.E."/>
            <person name="Rounsley S."/>
            <person name="Rokhsar D.S."/>
        </authorList>
    </citation>
    <scope>NUCLEOTIDE SEQUENCE [LARGE SCALE GENOMIC DNA]</scope>
    <source>
        <strain evidence="7">cv. AM560-2</strain>
    </source>
</reference>
<sequence length="587" mass="67148">MEDSVAIGDCGSVIPELETEKSLTAAAKHIARASGSKKNVTDDAKKILADLDTQLFNTSTVNEIKVDTPGEIEGQLNFIQEKIMSWETDQSMMRDSGLDEATQFLNATEEARKLAERLETLSLNKDDGKKELLTRARDILQIAMGRLEEEFKHHLDQNRRAFEPERMSFCLSEECGTEPGSVISLGDGSVEPLISRDSISRTSEEFIIDLVNPEVISHLRKIANLMFISGYGDECSQAYISVRRDALDECFFILKKKEVSFEDVVKLEWGSLNSQITKWVQAMKIFVSVYLPSEKRLTQLIFGEHDFFVRTNGGEILWRLRDSVMEAYLDFENAIETGVPPHPCAGGGIHDLTRYVMNYINTLNDYHETLNFLLKGLDGEDPISLSPVPSGITYDASPMALHCRSVASILECNLDDTAKLYRDPSLQHIFLMNNIHYMAQELDNLKLMHLFADDWIRKLNWKVQQRLMSYERTTWVSVLSLLMVVGPSYSVSKNLIKEKLRRFHLAFEEVYRTQTAWLIPDAALREDLHISITTKVIQAYRTFVGRYSNFITPKNVKYSFDDLENFLLDLFQGSKKSLPYRRFFFVI</sequence>
<evidence type="ECO:0000256" key="4">
    <source>
        <dbReference type="SAM" id="Coils"/>
    </source>
</evidence>
<dbReference type="OMA" id="QMYHIGE"/>
<dbReference type="OrthoDB" id="1922221at2759"/>
<comment type="function">
    <text evidence="3">Component of the exocyst complex.</text>
</comment>
<dbReference type="SUPFAM" id="SSF74788">
    <property type="entry name" value="Cullin repeat-like"/>
    <property type="match status" value="1"/>
</dbReference>